<dbReference type="GO" id="GO:0032153">
    <property type="term" value="C:cell division site"/>
    <property type="evidence" value="ECO:0007669"/>
    <property type="project" value="TreeGrafter"/>
</dbReference>
<feature type="transmembrane region" description="Helical" evidence="21">
    <location>
        <begin position="157"/>
        <end position="177"/>
    </location>
</feature>
<comment type="caution">
    <text evidence="22">The sequence shown here is derived from an EMBL/GenBank/DDBJ whole genome shotgun (WGS) entry which is preliminary data.</text>
</comment>
<evidence type="ECO:0000313" key="22">
    <source>
        <dbReference type="EMBL" id="NIR74548.1"/>
    </source>
</evidence>
<evidence type="ECO:0000256" key="21">
    <source>
        <dbReference type="SAM" id="Phobius"/>
    </source>
</evidence>
<evidence type="ECO:0000256" key="17">
    <source>
        <dbReference type="ARBA" id="ARBA00041185"/>
    </source>
</evidence>
<evidence type="ECO:0000256" key="5">
    <source>
        <dbReference type="ARBA" id="ARBA00022676"/>
    </source>
</evidence>
<keyword evidence="11 21" id="KW-0472">Membrane</keyword>
<feature type="transmembrane region" description="Helical" evidence="21">
    <location>
        <begin position="89"/>
        <end position="113"/>
    </location>
</feature>
<sequence length="381" mass="40235">MRDLVGAVTVDAYVPAAGSARRDAGALLAVAIFLVLVGLLTVYSSSSFSAQREGLPDHFFLRQQASRALVGLIALYVLARVDYRVYRPLAWPLLGATVLALLLLVLPGTEAIAPPRNGARRWLELGVSVQPSEIAKLTMVIWAAALAVKKGERLRSLRWGLAAYGVICAVVGFLIMLEPDLSSVALIGLLCAIVLFAAGARIGHFILIGLAAVPIFWEVIRSASYRVARLVTFLNVGSDPQGAGYQLHQSLIAVGSGGMFGVGYGESTQKFFLPEPHNDFAFAIVAEEWGLIGVTAVAIAVALIGFLGLRIARRAPDAFGFLLAVGLTALIVVSALIHMCVTMALLPTTGITLPFISYGGSSLVVSLAAVGMLLNIGSWRA</sequence>
<keyword evidence="3" id="KW-1003">Cell membrane</keyword>
<dbReference type="GO" id="GO:0009252">
    <property type="term" value="P:peptidoglycan biosynthetic process"/>
    <property type="evidence" value="ECO:0007669"/>
    <property type="project" value="UniProtKB-KW"/>
</dbReference>
<evidence type="ECO:0000256" key="4">
    <source>
        <dbReference type="ARBA" id="ARBA00022618"/>
    </source>
</evidence>
<evidence type="ECO:0000256" key="15">
    <source>
        <dbReference type="ARBA" id="ARBA00033270"/>
    </source>
</evidence>
<organism evidence="22 23">
    <name type="scientific">Candidatus Kutchimonas denitrificans</name>
    <dbReference type="NCBI Taxonomy" id="3056748"/>
    <lineage>
        <taxon>Bacteria</taxon>
        <taxon>Pseudomonadati</taxon>
        <taxon>Gemmatimonadota</taxon>
        <taxon>Gemmatimonadia</taxon>
        <taxon>Candidatus Palauibacterales</taxon>
        <taxon>Candidatus Palauibacteraceae</taxon>
        <taxon>Candidatus Kutchimonas</taxon>
    </lineage>
</organism>
<feature type="transmembrane region" description="Helical" evidence="21">
    <location>
        <begin position="65"/>
        <end position="83"/>
    </location>
</feature>
<comment type="subcellular location">
    <subcellularLocation>
        <location evidence="1">Cell membrane</location>
        <topology evidence="1">Multi-pass membrane protein</topology>
    </subcellularLocation>
</comment>
<protein>
    <recommendedName>
        <fullName evidence="17">Probable peptidoglycan glycosyltransferase FtsW</fullName>
        <ecNumber evidence="19">2.4.99.28</ecNumber>
    </recommendedName>
    <alternativeName>
        <fullName evidence="18">Cell division protein FtsW</fullName>
    </alternativeName>
    <alternativeName>
        <fullName evidence="15">Cell wall polymerase</fullName>
    </alternativeName>
    <alternativeName>
        <fullName evidence="14">Peptidoglycan polymerase</fullName>
    </alternativeName>
</protein>
<dbReference type="GO" id="GO:0015648">
    <property type="term" value="F:lipid-linked peptidoglycan transporter activity"/>
    <property type="evidence" value="ECO:0007669"/>
    <property type="project" value="TreeGrafter"/>
</dbReference>
<gene>
    <name evidence="22" type="primary">ftsW</name>
    <name evidence="22" type="ORF">GWO12_05485</name>
</gene>
<evidence type="ECO:0000256" key="1">
    <source>
        <dbReference type="ARBA" id="ARBA00004651"/>
    </source>
</evidence>
<feature type="transmembrane region" description="Helical" evidence="21">
    <location>
        <begin position="134"/>
        <end position="151"/>
    </location>
</feature>
<dbReference type="InterPro" id="IPR001182">
    <property type="entry name" value="FtsW/RodA"/>
</dbReference>
<reference evidence="22 23" key="1">
    <citation type="submission" date="2020-01" db="EMBL/GenBank/DDBJ databases">
        <title>Genomes assembled from Gulf of Kutch pelagic sediment metagenomes.</title>
        <authorList>
            <person name="Chandrashekar M."/>
            <person name="Mahajan M.S."/>
            <person name="Dave K.J."/>
            <person name="Vatsa P."/>
            <person name="Nathani N.M."/>
        </authorList>
    </citation>
    <scope>NUCLEOTIDE SEQUENCE [LARGE SCALE GENOMIC DNA]</scope>
    <source>
        <strain evidence="22">KS3-K002</strain>
    </source>
</reference>
<proteinExistence type="inferred from homology"/>
<evidence type="ECO:0000256" key="9">
    <source>
        <dbReference type="ARBA" id="ARBA00022984"/>
    </source>
</evidence>
<keyword evidence="4" id="KW-0132">Cell division</keyword>
<dbReference type="GO" id="GO:0051301">
    <property type="term" value="P:cell division"/>
    <property type="evidence" value="ECO:0007669"/>
    <property type="project" value="UniProtKB-KW"/>
</dbReference>
<name>A0AAE4Z7R2_9BACT</name>
<keyword evidence="9" id="KW-0573">Peptidoglycan synthesis</keyword>
<evidence type="ECO:0000256" key="12">
    <source>
        <dbReference type="ARBA" id="ARBA00023306"/>
    </source>
</evidence>
<keyword evidence="5" id="KW-0328">Glycosyltransferase</keyword>
<dbReference type="InterPro" id="IPR013437">
    <property type="entry name" value="FtsW"/>
</dbReference>
<dbReference type="PANTHER" id="PTHR30474">
    <property type="entry name" value="CELL CYCLE PROTEIN"/>
    <property type="match status" value="1"/>
</dbReference>
<dbReference type="EMBL" id="JAACAK010000046">
    <property type="protein sequence ID" value="NIR74548.1"/>
    <property type="molecule type" value="Genomic_DNA"/>
</dbReference>
<dbReference type="GO" id="GO:0008360">
    <property type="term" value="P:regulation of cell shape"/>
    <property type="evidence" value="ECO:0007669"/>
    <property type="project" value="UniProtKB-KW"/>
</dbReference>
<dbReference type="GO" id="GO:0005886">
    <property type="term" value="C:plasma membrane"/>
    <property type="evidence" value="ECO:0007669"/>
    <property type="project" value="UniProtKB-SubCell"/>
</dbReference>
<keyword evidence="12" id="KW-0131">Cell cycle</keyword>
<comment type="pathway">
    <text evidence="2">Cell wall biogenesis; peptidoglycan biosynthesis.</text>
</comment>
<feature type="transmembrane region" description="Helical" evidence="21">
    <location>
        <begin position="184"/>
        <end position="217"/>
    </location>
</feature>
<keyword evidence="7 21" id="KW-0812">Transmembrane</keyword>
<comment type="catalytic activity">
    <reaction evidence="20">
        <text>[GlcNAc-(1-&gt;4)-Mur2Ac(oyl-L-Ala-gamma-D-Glu-L-Lys-D-Ala-D-Ala)](n)-di-trans,octa-cis-undecaprenyl diphosphate + beta-D-GlcNAc-(1-&gt;4)-Mur2Ac(oyl-L-Ala-gamma-D-Glu-L-Lys-D-Ala-D-Ala)-di-trans,octa-cis-undecaprenyl diphosphate = [GlcNAc-(1-&gt;4)-Mur2Ac(oyl-L-Ala-gamma-D-Glu-L-Lys-D-Ala-D-Ala)](n+1)-di-trans,octa-cis-undecaprenyl diphosphate + di-trans,octa-cis-undecaprenyl diphosphate + H(+)</text>
        <dbReference type="Rhea" id="RHEA:23708"/>
        <dbReference type="Rhea" id="RHEA-COMP:9602"/>
        <dbReference type="Rhea" id="RHEA-COMP:9603"/>
        <dbReference type="ChEBI" id="CHEBI:15378"/>
        <dbReference type="ChEBI" id="CHEBI:58405"/>
        <dbReference type="ChEBI" id="CHEBI:60033"/>
        <dbReference type="ChEBI" id="CHEBI:78435"/>
        <dbReference type="EC" id="2.4.99.28"/>
    </reaction>
</comment>
<dbReference type="Pfam" id="PF01098">
    <property type="entry name" value="FTSW_RODA_SPOVE"/>
    <property type="match status" value="1"/>
</dbReference>
<dbReference type="AlphaFoldDB" id="A0AAE4Z7R2"/>
<keyword evidence="10 21" id="KW-1133">Transmembrane helix</keyword>
<keyword evidence="6" id="KW-0808">Transferase</keyword>
<accession>A0AAE4Z7R2</accession>
<feature type="transmembrane region" description="Helical" evidence="21">
    <location>
        <begin position="289"/>
        <end position="309"/>
    </location>
</feature>
<evidence type="ECO:0000256" key="14">
    <source>
        <dbReference type="ARBA" id="ARBA00032370"/>
    </source>
</evidence>
<feature type="transmembrane region" description="Helical" evidence="21">
    <location>
        <begin position="351"/>
        <end position="376"/>
    </location>
</feature>
<dbReference type="NCBIfam" id="TIGR02614">
    <property type="entry name" value="ftsW"/>
    <property type="match status" value="1"/>
</dbReference>
<evidence type="ECO:0000256" key="7">
    <source>
        <dbReference type="ARBA" id="ARBA00022692"/>
    </source>
</evidence>
<evidence type="ECO:0000256" key="8">
    <source>
        <dbReference type="ARBA" id="ARBA00022960"/>
    </source>
</evidence>
<dbReference type="Proteomes" id="UP000702544">
    <property type="component" value="Unassembled WGS sequence"/>
</dbReference>
<evidence type="ECO:0000256" key="16">
    <source>
        <dbReference type="ARBA" id="ARBA00038053"/>
    </source>
</evidence>
<evidence type="ECO:0000256" key="10">
    <source>
        <dbReference type="ARBA" id="ARBA00022989"/>
    </source>
</evidence>
<evidence type="ECO:0000256" key="2">
    <source>
        <dbReference type="ARBA" id="ARBA00004752"/>
    </source>
</evidence>
<evidence type="ECO:0000256" key="19">
    <source>
        <dbReference type="ARBA" id="ARBA00044770"/>
    </source>
</evidence>
<dbReference type="GO" id="GO:0071555">
    <property type="term" value="P:cell wall organization"/>
    <property type="evidence" value="ECO:0007669"/>
    <property type="project" value="UniProtKB-KW"/>
</dbReference>
<dbReference type="EC" id="2.4.99.28" evidence="19"/>
<evidence type="ECO:0000256" key="6">
    <source>
        <dbReference type="ARBA" id="ARBA00022679"/>
    </source>
</evidence>
<keyword evidence="13" id="KW-0961">Cell wall biogenesis/degradation</keyword>
<feature type="transmembrane region" description="Helical" evidence="21">
    <location>
        <begin position="321"/>
        <end position="345"/>
    </location>
</feature>
<dbReference type="GO" id="GO:0008955">
    <property type="term" value="F:peptidoglycan glycosyltransferase activity"/>
    <property type="evidence" value="ECO:0007669"/>
    <property type="project" value="UniProtKB-EC"/>
</dbReference>
<evidence type="ECO:0000256" key="11">
    <source>
        <dbReference type="ARBA" id="ARBA00023136"/>
    </source>
</evidence>
<evidence type="ECO:0000256" key="13">
    <source>
        <dbReference type="ARBA" id="ARBA00023316"/>
    </source>
</evidence>
<evidence type="ECO:0000256" key="18">
    <source>
        <dbReference type="ARBA" id="ARBA00041418"/>
    </source>
</evidence>
<keyword evidence="8" id="KW-0133">Cell shape</keyword>
<evidence type="ECO:0000313" key="23">
    <source>
        <dbReference type="Proteomes" id="UP000702544"/>
    </source>
</evidence>
<dbReference type="PANTHER" id="PTHR30474:SF2">
    <property type="entry name" value="PEPTIDOGLYCAN GLYCOSYLTRANSFERASE FTSW-RELATED"/>
    <property type="match status" value="1"/>
</dbReference>
<evidence type="ECO:0000256" key="20">
    <source>
        <dbReference type="ARBA" id="ARBA00049902"/>
    </source>
</evidence>
<comment type="similarity">
    <text evidence="16">Belongs to the SEDS family. FtsW subfamily.</text>
</comment>
<feature type="transmembrane region" description="Helical" evidence="21">
    <location>
        <begin position="24"/>
        <end position="44"/>
    </location>
</feature>
<evidence type="ECO:0000256" key="3">
    <source>
        <dbReference type="ARBA" id="ARBA00022475"/>
    </source>
</evidence>